<keyword evidence="7" id="KW-1185">Reference proteome</keyword>
<dbReference type="SUPFAM" id="SSF55729">
    <property type="entry name" value="Acyl-CoA N-acyltransferases (Nat)"/>
    <property type="match status" value="1"/>
</dbReference>
<feature type="binding site" evidence="4">
    <location>
        <position position="165"/>
    </location>
    <ligand>
        <name>1D-myo-inositol 2-(L-cysteinylamino)-2-deoxy-alpha-D-glucopyranoside</name>
        <dbReference type="ChEBI" id="CHEBI:58887"/>
    </ligand>
</feature>
<comment type="catalytic activity">
    <reaction evidence="4">
        <text>1D-myo-inositol 2-(L-cysteinylamino)-2-deoxy-alpha-D-glucopyranoside + acetyl-CoA = mycothiol + CoA + H(+)</text>
        <dbReference type="Rhea" id="RHEA:26172"/>
        <dbReference type="ChEBI" id="CHEBI:15378"/>
        <dbReference type="ChEBI" id="CHEBI:16768"/>
        <dbReference type="ChEBI" id="CHEBI:57287"/>
        <dbReference type="ChEBI" id="CHEBI:57288"/>
        <dbReference type="ChEBI" id="CHEBI:58887"/>
        <dbReference type="EC" id="2.3.1.189"/>
    </reaction>
</comment>
<evidence type="ECO:0000256" key="1">
    <source>
        <dbReference type="ARBA" id="ARBA00022679"/>
    </source>
</evidence>
<feature type="binding site" evidence="4">
    <location>
        <position position="207"/>
    </location>
    <ligand>
        <name>1D-myo-inositol 2-(L-cysteinylamino)-2-deoxy-alpha-D-glucopyranoside</name>
        <dbReference type="ChEBI" id="CHEBI:58887"/>
    </ligand>
</feature>
<dbReference type="EMBL" id="CP011853">
    <property type="protein sequence ID" value="ALG86572.1"/>
    <property type="molecule type" value="Genomic_DNA"/>
</dbReference>
<evidence type="ECO:0000313" key="6">
    <source>
        <dbReference type="EMBL" id="ALG86572.1"/>
    </source>
</evidence>
<dbReference type="GO" id="GO:0035447">
    <property type="term" value="F:mycothiol synthase activity"/>
    <property type="evidence" value="ECO:0007669"/>
    <property type="project" value="UniProtKB-UniRule"/>
</dbReference>
<dbReference type="NCBIfam" id="TIGR03448">
    <property type="entry name" value="mycothiol_MshD"/>
    <property type="match status" value="1"/>
</dbReference>
<dbReference type="InterPro" id="IPR016181">
    <property type="entry name" value="Acyl_CoA_acyltransferase"/>
</dbReference>
<dbReference type="Pfam" id="PF00583">
    <property type="entry name" value="Acetyltransf_1"/>
    <property type="match status" value="2"/>
</dbReference>
<feature type="binding site" evidence="4">
    <location>
        <position position="220"/>
    </location>
    <ligand>
        <name>1D-myo-inositol 2-(L-cysteinylamino)-2-deoxy-alpha-D-glucopyranoside</name>
        <dbReference type="ChEBI" id="CHEBI:58887"/>
    </ligand>
</feature>
<dbReference type="KEGG" id="goq:ACH46_03580"/>
<comment type="similarity">
    <text evidence="4">Belongs to the acetyltransferase family. MshD subfamily.</text>
</comment>
<sequence>MAAAHSLCERAERVDGVPPLAEQARLAIDAGSGADLHLRSEHGYANVIAARDGGAAMVEAVVDPDHRGRGEGRALIDAALTAAQQVPGSEAPQVWAHGDLPAAAAVAEALGLERARELLQLRRPVAQSLPDLPQRDDVVLRTYAGSADDAEILRVNNDAFSWHPEQGGWTLRDIAERTGSNWFDPAGLFLAFDADDPDTLLGFHWTKIHRFDTGAAPLGEVYIVGVDSGSQGRGLGALLALAGLHYMAQLRVDGRTLDEVELYVEGDNTAALHTYSKLGFTRYTADIAYRRQ</sequence>
<dbReference type="HAMAP" id="MF_01698">
    <property type="entry name" value="MshD"/>
    <property type="match status" value="1"/>
</dbReference>
<dbReference type="GO" id="GO:0008999">
    <property type="term" value="F:protein-N-terminal-alanine acetyltransferase activity"/>
    <property type="evidence" value="ECO:0007669"/>
    <property type="project" value="TreeGrafter"/>
</dbReference>
<keyword evidence="3 4" id="KW-0012">Acyltransferase</keyword>
<dbReference type="InterPro" id="IPR050276">
    <property type="entry name" value="MshD_Acetyltransferase"/>
</dbReference>
<dbReference type="CDD" id="cd04301">
    <property type="entry name" value="NAT_SF"/>
    <property type="match status" value="1"/>
</dbReference>
<reference evidence="7" key="1">
    <citation type="submission" date="2015-06" db="EMBL/GenBank/DDBJ databases">
        <title>Complete genome sequence and metabolic analysis of phthalate degradation pathway in Gordonia sp. QH-11.</title>
        <authorList>
            <person name="Jin D."/>
            <person name="Kong X."/>
            <person name="Bai Z."/>
        </authorList>
    </citation>
    <scope>NUCLEOTIDE SEQUENCE [LARGE SCALE GENOMIC DNA]</scope>
    <source>
        <strain evidence="7">QH-11</strain>
    </source>
</reference>
<keyword evidence="1 4" id="KW-0808">Transferase</keyword>
<dbReference type="EC" id="2.3.1.189" evidence="4"/>
<dbReference type="PATRIC" id="fig|1136941.3.peg.726"/>
<dbReference type="PANTHER" id="PTHR43617:SF31">
    <property type="entry name" value="MYCOTHIOL ACETYLTRANSFERASE"/>
    <property type="match status" value="1"/>
</dbReference>
<feature type="binding site" evidence="4">
    <location>
        <begin position="60"/>
        <end position="62"/>
    </location>
    <ligand>
        <name>acetyl-CoA</name>
        <dbReference type="ChEBI" id="CHEBI:57288"/>
        <label>1</label>
    </ligand>
</feature>
<organism evidence="6 7">
    <name type="scientific">Gordonia phthalatica</name>
    <dbReference type="NCBI Taxonomy" id="1136941"/>
    <lineage>
        <taxon>Bacteria</taxon>
        <taxon>Bacillati</taxon>
        <taxon>Actinomycetota</taxon>
        <taxon>Actinomycetes</taxon>
        <taxon>Mycobacteriales</taxon>
        <taxon>Gordoniaceae</taxon>
        <taxon>Gordonia</taxon>
    </lineage>
</organism>
<dbReference type="InterPro" id="IPR000182">
    <property type="entry name" value="GNAT_dom"/>
</dbReference>
<name>A0A0N9N6K1_9ACTN</name>
<comment type="subunit">
    <text evidence="4">Monomer.</text>
</comment>
<dbReference type="InterPro" id="IPR017813">
    <property type="entry name" value="Mycothiol_AcTrfase"/>
</dbReference>
<dbReference type="AlphaFoldDB" id="A0A0N9N6K1"/>
<feature type="binding site" evidence="4">
    <location>
        <begin position="224"/>
        <end position="226"/>
    </location>
    <ligand>
        <name>acetyl-CoA</name>
        <dbReference type="ChEBI" id="CHEBI:57288"/>
        <label>2</label>
    </ligand>
</feature>
<evidence type="ECO:0000259" key="5">
    <source>
        <dbReference type="PROSITE" id="PS51186"/>
    </source>
</evidence>
<dbReference type="Proteomes" id="UP000063789">
    <property type="component" value="Chromosome"/>
</dbReference>
<dbReference type="PANTHER" id="PTHR43617">
    <property type="entry name" value="L-AMINO ACID N-ACETYLTRANSFERASE"/>
    <property type="match status" value="1"/>
</dbReference>
<evidence type="ECO:0000256" key="4">
    <source>
        <dbReference type="HAMAP-Rule" id="MF_01698"/>
    </source>
</evidence>
<dbReference type="PROSITE" id="PS51186">
    <property type="entry name" value="GNAT"/>
    <property type="match status" value="1"/>
</dbReference>
<dbReference type="GO" id="GO:0010125">
    <property type="term" value="P:mycothiol biosynthetic process"/>
    <property type="evidence" value="ECO:0007669"/>
    <property type="project" value="UniProtKB-UniRule"/>
</dbReference>
<comment type="function">
    <text evidence="4">Catalyzes the transfer of acetyl from acetyl-CoA to desacetylmycothiol (Cys-GlcN-Ins) to form mycothiol.</text>
</comment>
<evidence type="ECO:0000256" key="3">
    <source>
        <dbReference type="ARBA" id="ARBA00023315"/>
    </source>
</evidence>
<reference evidence="6 7" key="2">
    <citation type="journal article" date="2017" name="Int. J. Syst. Evol. Microbiol.">
        <title>Gordonia phthalatica sp. nov., a di-n-butyl phthalate-degrading bacterium isolated from activated sludge.</title>
        <authorList>
            <person name="Jin D."/>
            <person name="Kong X."/>
            <person name="Jia M."/>
            <person name="Yu X."/>
            <person name="Wang X."/>
            <person name="Zhuang X."/>
            <person name="Deng Y."/>
            <person name="Bai Z."/>
        </authorList>
    </citation>
    <scope>NUCLEOTIDE SEQUENCE [LARGE SCALE GENOMIC DNA]</scope>
    <source>
        <strain evidence="6 7">QH-11</strain>
    </source>
</reference>
<keyword evidence="2 4" id="KW-0677">Repeat</keyword>
<evidence type="ECO:0000256" key="2">
    <source>
        <dbReference type="ARBA" id="ARBA00022737"/>
    </source>
</evidence>
<evidence type="ECO:0000313" key="7">
    <source>
        <dbReference type="Proteomes" id="UP000063789"/>
    </source>
</evidence>
<feature type="binding site" evidence="4">
    <location>
        <position position="263"/>
    </location>
    <ligand>
        <name>1D-myo-inositol 2-(L-cysteinylamino)-2-deoxy-alpha-D-glucopyranoside</name>
        <dbReference type="ChEBI" id="CHEBI:58887"/>
    </ligand>
</feature>
<proteinExistence type="inferred from homology"/>
<comment type="caution">
    <text evidence="4">Lacks conserved residue(s) required for the propagation of feature annotation.</text>
</comment>
<dbReference type="Gene3D" id="3.40.630.30">
    <property type="match status" value="1"/>
</dbReference>
<protein>
    <recommendedName>
        <fullName evidence="4">Mycothiol acetyltransferase</fullName>
        <shortName evidence="4">MSH acetyltransferase</shortName>
        <ecNumber evidence="4">2.3.1.189</ecNumber>
    </recommendedName>
    <alternativeName>
        <fullName evidence="4">Mycothiol synthase</fullName>
    </alternativeName>
</protein>
<feature type="domain" description="N-acetyltransferase" evidence="5">
    <location>
        <begin position="138"/>
        <end position="292"/>
    </location>
</feature>
<dbReference type="PIRSF" id="PIRSF021524">
    <property type="entry name" value="MSH_acetyltransferase"/>
    <property type="match status" value="1"/>
</dbReference>
<feature type="binding site" evidence="4">
    <location>
        <begin position="268"/>
        <end position="273"/>
    </location>
    <ligand>
        <name>acetyl-CoA</name>
        <dbReference type="ChEBI" id="CHEBI:57288"/>
        <label>2</label>
    </ligand>
</feature>
<accession>A0A0N9N6K1</accession>
<feature type="binding site" evidence="4">
    <location>
        <position position="22"/>
    </location>
    <ligand>
        <name>1D-myo-inositol 2-(L-cysteinylamino)-2-deoxy-alpha-D-glucopyranoside</name>
        <dbReference type="ChEBI" id="CHEBI:58887"/>
    </ligand>
</feature>
<dbReference type="STRING" id="1136941.ACH46_03580"/>
<gene>
    <name evidence="4" type="primary">mshD</name>
    <name evidence="6" type="ORF">ACH46_03580</name>
</gene>